<dbReference type="AlphaFoldDB" id="A0AAD3N7B0"/>
<accession>A0AAD3N7B0</accession>
<evidence type="ECO:0000313" key="3">
    <source>
        <dbReference type="EMBL" id="GLD69147.1"/>
    </source>
</evidence>
<dbReference type="Proteomes" id="UP001279410">
    <property type="component" value="Unassembled WGS sequence"/>
</dbReference>
<organism evidence="3 4">
    <name type="scientific">Lates japonicus</name>
    <name type="common">Japanese lates</name>
    <dbReference type="NCBI Taxonomy" id="270547"/>
    <lineage>
        <taxon>Eukaryota</taxon>
        <taxon>Metazoa</taxon>
        <taxon>Chordata</taxon>
        <taxon>Craniata</taxon>
        <taxon>Vertebrata</taxon>
        <taxon>Euteleostomi</taxon>
        <taxon>Actinopterygii</taxon>
        <taxon>Neopterygii</taxon>
        <taxon>Teleostei</taxon>
        <taxon>Neoteleostei</taxon>
        <taxon>Acanthomorphata</taxon>
        <taxon>Carangaria</taxon>
        <taxon>Carangaria incertae sedis</taxon>
        <taxon>Centropomidae</taxon>
        <taxon>Lates</taxon>
    </lineage>
</organism>
<feature type="region of interest" description="Disordered" evidence="1">
    <location>
        <begin position="1"/>
        <end position="30"/>
    </location>
</feature>
<evidence type="ECO:0000256" key="1">
    <source>
        <dbReference type="SAM" id="MobiDB-lite"/>
    </source>
</evidence>
<name>A0AAD3N7B0_LATJO</name>
<proteinExistence type="predicted"/>
<keyword evidence="2" id="KW-0472">Membrane</keyword>
<keyword evidence="4" id="KW-1185">Reference proteome</keyword>
<gene>
    <name evidence="3" type="ORF">AKAME5_002046000</name>
</gene>
<sequence length="176" mass="19536">MENDRKDNINQLPSPESAEPPASGCEATTKKDSRDQLRLCATLLTVRVLTKCQALKTRSHEEWVPHTKHLVSQTVEGLTIPEGFCPDAKHTKKICKAVLRDLRKQFGGRCMLESVILLQDPVVDTVIVKSMQVHIRQQSARLAKKATSQSLWKDILQVSAFSAGLLAALILLAFIP</sequence>
<evidence type="ECO:0000256" key="2">
    <source>
        <dbReference type="SAM" id="Phobius"/>
    </source>
</evidence>
<keyword evidence="2" id="KW-1133">Transmembrane helix</keyword>
<comment type="caution">
    <text evidence="3">The sequence shown here is derived from an EMBL/GenBank/DDBJ whole genome shotgun (WGS) entry which is preliminary data.</text>
</comment>
<reference evidence="3" key="1">
    <citation type="submission" date="2022-08" db="EMBL/GenBank/DDBJ databases">
        <title>Genome sequencing of akame (Lates japonicus).</title>
        <authorList>
            <person name="Hashiguchi Y."/>
            <person name="Takahashi H."/>
        </authorList>
    </citation>
    <scope>NUCLEOTIDE SEQUENCE</scope>
    <source>
        <strain evidence="3">Kochi</strain>
    </source>
</reference>
<keyword evidence="2" id="KW-0812">Transmembrane</keyword>
<dbReference type="EMBL" id="BRZM01000177">
    <property type="protein sequence ID" value="GLD69147.1"/>
    <property type="molecule type" value="Genomic_DNA"/>
</dbReference>
<protein>
    <submittedName>
        <fullName evidence="3">Uncharacterized protein</fullName>
    </submittedName>
</protein>
<feature type="transmembrane region" description="Helical" evidence="2">
    <location>
        <begin position="155"/>
        <end position="175"/>
    </location>
</feature>
<evidence type="ECO:0000313" key="4">
    <source>
        <dbReference type="Proteomes" id="UP001279410"/>
    </source>
</evidence>
<feature type="compositionally biased region" description="Low complexity" evidence="1">
    <location>
        <begin position="13"/>
        <end position="27"/>
    </location>
</feature>